<dbReference type="PANTHER" id="PTHR43736:SF1">
    <property type="entry name" value="DIHYDRONEOPTERIN TRIPHOSPHATE DIPHOSPHATASE"/>
    <property type="match status" value="1"/>
</dbReference>
<keyword evidence="6" id="KW-1185">Reference proteome</keyword>
<dbReference type="Proteomes" id="UP000306441">
    <property type="component" value="Unassembled WGS sequence"/>
</dbReference>
<dbReference type="CDD" id="cd04673">
    <property type="entry name" value="NUDIX_ADPRase"/>
    <property type="match status" value="1"/>
</dbReference>
<evidence type="ECO:0000256" key="1">
    <source>
        <dbReference type="ARBA" id="ARBA00001946"/>
    </source>
</evidence>
<dbReference type="Gene3D" id="3.90.79.10">
    <property type="entry name" value="Nucleoside Triphosphate Pyrophosphohydrolase"/>
    <property type="match status" value="1"/>
</dbReference>
<dbReference type="PRINTS" id="PR00502">
    <property type="entry name" value="NUDIXFAMILY"/>
</dbReference>
<evidence type="ECO:0000313" key="5">
    <source>
        <dbReference type="EMBL" id="THF56823.1"/>
    </source>
</evidence>
<dbReference type="InterPro" id="IPR020084">
    <property type="entry name" value="NUDIX_hydrolase_CS"/>
</dbReference>
<dbReference type="EMBL" id="SSNY01000007">
    <property type="protein sequence ID" value="THF56823.1"/>
    <property type="molecule type" value="Genomic_DNA"/>
</dbReference>
<protein>
    <submittedName>
        <fullName evidence="5">NUDIX domain-containing protein</fullName>
    </submittedName>
</protein>
<evidence type="ECO:0000313" key="6">
    <source>
        <dbReference type="Proteomes" id="UP000306441"/>
    </source>
</evidence>
<dbReference type="InterPro" id="IPR000086">
    <property type="entry name" value="NUDIX_hydrolase_dom"/>
</dbReference>
<name>A0ABY2Q5W1_9HYPH</name>
<comment type="similarity">
    <text evidence="3">Belongs to the Nudix hydrolase family.</text>
</comment>
<dbReference type="SUPFAM" id="SSF55811">
    <property type="entry name" value="Nudix"/>
    <property type="match status" value="1"/>
</dbReference>
<organism evidence="5 6">
    <name type="scientific">Ollibium composti</name>
    <dbReference type="NCBI Taxonomy" id="2675109"/>
    <lineage>
        <taxon>Bacteria</taxon>
        <taxon>Pseudomonadati</taxon>
        <taxon>Pseudomonadota</taxon>
        <taxon>Alphaproteobacteria</taxon>
        <taxon>Hyphomicrobiales</taxon>
        <taxon>Phyllobacteriaceae</taxon>
        <taxon>Ollibium</taxon>
    </lineage>
</organism>
<comment type="cofactor">
    <cofactor evidence="1">
        <name>Mg(2+)</name>
        <dbReference type="ChEBI" id="CHEBI:18420"/>
    </cofactor>
</comment>
<evidence type="ECO:0000259" key="4">
    <source>
        <dbReference type="PROSITE" id="PS51462"/>
    </source>
</evidence>
<gene>
    <name evidence="5" type="ORF">E6C48_13645</name>
</gene>
<dbReference type="PROSITE" id="PS00893">
    <property type="entry name" value="NUDIX_BOX"/>
    <property type="match status" value="1"/>
</dbReference>
<feature type="domain" description="Nudix hydrolase" evidence="4">
    <location>
        <begin position="6"/>
        <end position="135"/>
    </location>
</feature>
<dbReference type="Pfam" id="PF00293">
    <property type="entry name" value="NUDIX"/>
    <property type="match status" value="1"/>
</dbReference>
<evidence type="ECO:0000256" key="3">
    <source>
        <dbReference type="RuleBase" id="RU003476"/>
    </source>
</evidence>
<reference evidence="5 6" key="1">
    <citation type="submission" date="2019-04" db="EMBL/GenBank/DDBJ databases">
        <title>Mesorhizobium composti sp. nov., isolated from compost.</title>
        <authorList>
            <person name="Lin S.-Y."/>
            <person name="Hameed A."/>
            <person name="Hsieh Y.-T."/>
            <person name="Young C.-C."/>
        </authorList>
    </citation>
    <scope>NUCLEOTIDE SEQUENCE [LARGE SCALE GENOMIC DNA]</scope>
    <source>
        <strain evidence="5 6">CC-YTH430</strain>
    </source>
</reference>
<accession>A0ABY2Q5W1</accession>
<comment type="caution">
    <text evidence="5">The sequence shown here is derived from an EMBL/GenBank/DDBJ whole genome shotgun (WGS) entry which is preliminary data.</text>
</comment>
<dbReference type="RefSeq" id="WP_136358235.1">
    <property type="nucleotide sequence ID" value="NZ_SSNY01000007.1"/>
</dbReference>
<proteinExistence type="inferred from homology"/>
<sequence>MTGLRKEIPAVSVAVVRGATVLLVKRALPPSQGLYAFPGGKVELGETLEEAARRELIEETTLAARNFRPLETIFIAGAAEGHPVDYRLTVFGADHAGGEPQASDDAETAAFYTLAEMAALPLADSVFTIATELLAHGEKAGD</sequence>
<dbReference type="PROSITE" id="PS51462">
    <property type="entry name" value="NUDIX"/>
    <property type="match status" value="1"/>
</dbReference>
<evidence type="ECO:0000256" key="2">
    <source>
        <dbReference type="ARBA" id="ARBA00022801"/>
    </source>
</evidence>
<dbReference type="InterPro" id="IPR015797">
    <property type="entry name" value="NUDIX_hydrolase-like_dom_sf"/>
</dbReference>
<dbReference type="PANTHER" id="PTHR43736">
    <property type="entry name" value="ADP-RIBOSE PYROPHOSPHATASE"/>
    <property type="match status" value="1"/>
</dbReference>
<dbReference type="InterPro" id="IPR020476">
    <property type="entry name" value="Nudix_hydrolase"/>
</dbReference>
<keyword evidence="2 3" id="KW-0378">Hydrolase</keyword>